<dbReference type="EMBL" id="PKMF04000975">
    <property type="protein sequence ID" value="KAK7815866.1"/>
    <property type="molecule type" value="Genomic_DNA"/>
</dbReference>
<dbReference type="Proteomes" id="UP000237347">
    <property type="component" value="Unassembled WGS sequence"/>
</dbReference>
<keyword evidence="3" id="KW-0472">Membrane</keyword>
<keyword evidence="5" id="KW-1185">Reference proteome</keyword>
<protein>
    <submittedName>
        <fullName evidence="4">Abc transporter b family member 18</fullName>
    </submittedName>
</protein>
<evidence type="ECO:0000313" key="5">
    <source>
        <dbReference type="Proteomes" id="UP000237347"/>
    </source>
</evidence>
<dbReference type="AlphaFoldDB" id="A0AAW0INS7"/>
<evidence type="ECO:0000256" key="2">
    <source>
        <dbReference type="ARBA" id="ARBA00022989"/>
    </source>
</evidence>
<name>A0AAW0INS7_QUESU</name>
<dbReference type="GO" id="GO:0005524">
    <property type="term" value="F:ATP binding"/>
    <property type="evidence" value="ECO:0007669"/>
    <property type="project" value="InterPro"/>
</dbReference>
<organism evidence="4 5">
    <name type="scientific">Quercus suber</name>
    <name type="common">Cork oak</name>
    <dbReference type="NCBI Taxonomy" id="58331"/>
    <lineage>
        <taxon>Eukaryota</taxon>
        <taxon>Viridiplantae</taxon>
        <taxon>Streptophyta</taxon>
        <taxon>Embryophyta</taxon>
        <taxon>Tracheophyta</taxon>
        <taxon>Spermatophyta</taxon>
        <taxon>Magnoliopsida</taxon>
        <taxon>eudicotyledons</taxon>
        <taxon>Gunneridae</taxon>
        <taxon>Pentapetalae</taxon>
        <taxon>rosids</taxon>
        <taxon>fabids</taxon>
        <taxon>Fagales</taxon>
        <taxon>Fagaceae</taxon>
        <taxon>Quercus</taxon>
    </lineage>
</organism>
<proteinExistence type="predicted"/>
<reference evidence="4 5" key="1">
    <citation type="journal article" date="2018" name="Sci. Data">
        <title>The draft genome sequence of cork oak.</title>
        <authorList>
            <person name="Ramos A.M."/>
            <person name="Usie A."/>
            <person name="Barbosa P."/>
            <person name="Barros P.M."/>
            <person name="Capote T."/>
            <person name="Chaves I."/>
            <person name="Simoes F."/>
            <person name="Abreu I."/>
            <person name="Carrasquinho I."/>
            <person name="Faro C."/>
            <person name="Guimaraes J.B."/>
            <person name="Mendonca D."/>
            <person name="Nobrega F."/>
            <person name="Rodrigues L."/>
            <person name="Saibo N.J.M."/>
            <person name="Varela M.C."/>
            <person name="Egas C."/>
            <person name="Matos J."/>
            <person name="Miguel C.M."/>
            <person name="Oliveira M.M."/>
            <person name="Ricardo C.P."/>
            <person name="Goncalves S."/>
        </authorList>
    </citation>
    <scope>NUCLEOTIDE SEQUENCE [LARGE SCALE GENOMIC DNA]</scope>
    <source>
        <strain evidence="5">cv. HL8</strain>
    </source>
</reference>
<evidence type="ECO:0000256" key="3">
    <source>
        <dbReference type="ARBA" id="ARBA00023136"/>
    </source>
</evidence>
<accession>A0AAW0INS7</accession>
<gene>
    <name evidence="4" type="primary">ABCB18_3</name>
    <name evidence="4" type="ORF">CFP56_001068</name>
</gene>
<evidence type="ECO:0000256" key="1">
    <source>
        <dbReference type="ARBA" id="ARBA00022692"/>
    </source>
</evidence>
<keyword evidence="2" id="KW-1133">Transmembrane helix</keyword>
<dbReference type="GO" id="GO:0016020">
    <property type="term" value="C:membrane"/>
    <property type="evidence" value="ECO:0007669"/>
    <property type="project" value="InterPro"/>
</dbReference>
<comment type="caution">
    <text evidence="4">The sequence shown here is derived from an EMBL/GenBank/DDBJ whole genome shotgun (WGS) entry which is preliminary data.</text>
</comment>
<feature type="non-terminal residue" evidence="4">
    <location>
        <position position="1"/>
    </location>
</feature>
<evidence type="ECO:0000313" key="4">
    <source>
        <dbReference type="EMBL" id="KAK7815866.1"/>
    </source>
</evidence>
<dbReference type="InterPro" id="IPR036640">
    <property type="entry name" value="ABC1_TM_sf"/>
</dbReference>
<sequence>GFVVWLTVGKEASRGPCLIIQLLFEMDSWIGDNDWVLPTESENGKLEPISKTGLFSYSDALDKLLMLFGTLGSIGDGSMTPLTMFILSGLVNDFSGAGFDIPNEVVDKK</sequence>
<keyword evidence="1" id="KW-0812">Transmembrane</keyword>
<dbReference type="Gene3D" id="1.20.1560.10">
    <property type="entry name" value="ABC transporter type 1, transmembrane domain"/>
    <property type="match status" value="1"/>
</dbReference>